<name>A0A0D2IJ98_9EURO</name>
<dbReference type="GeneID" id="27712996"/>
<dbReference type="InterPro" id="IPR054464">
    <property type="entry name" value="ULD_fung"/>
</dbReference>
<dbReference type="OrthoDB" id="4151638at2759"/>
<gene>
    <name evidence="2" type="ORF">Z520_07250</name>
</gene>
<dbReference type="EMBL" id="KN848075">
    <property type="protein sequence ID" value="KIX97136.1"/>
    <property type="molecule type" value="Genomic_DNA"/>
</dbReference>
<evidence type="ECO:0000313" key="3">
    <source>
        <dbReference type="Proteomes" id="UP000053411"/>
    </source>
</evidence>
<proteinExistence type="predicted"/>
<feature type="domain" description="Ubiquitin-like" evidence="1">
    <location>
        <begin position="206"/>
        <end position="259"/>
    </location>
</feature>
<evidence type="ECO:0000313" key="2">
    <source>
        <dbReference type="EMBL" id="KIX97136.1"/>
    </source>
</evidence>
<dbReference type="Pfam" id="PF22893">
    <property type="entry name" value="ULD_2"/>
    <property type="match status" value="1"/>
</dbReference>
<accession>A0A0D2IJ98</accession>
<dbReference type="PANTHER" id="PTHR38886">
    <property type="entry name" value="SESA DOMAIN-CONTAINING PROTEIN"/>
    <property type="match status" value="1"/>
</dbReference>
<protein>
    <recommendedName>
        <fullName evidence="1">Ubiquitin-like domain-containing protein</fullName>
    </recommendedName>
</protein>
<reference evidence="2 3" key="1">
    <citation type="submission" date="2015-01" db="EMBL/GenBank/DDBJ databases">
        <title>The Genome Sequence of Fonsecaea multimorphosa CBS 102226.</title>
        <authorList>
            <consortium name="The Broad Institute Genomics Platform"/>
            <person name="Cuomo C."/>
            <person name="de Hoog S."/>
            <person name="Gorbushina A."/>
            <person name="Stielow B."/>
            <person name="Teixiera M."/>
            <person name="Abouelleil A."/>
            <person name="Chapman S.B."/>
            <person name="Priest M."/>
            <person name="Young S.K."/>
            <person name="Wortman J."/>
            <person name="Nusbaum C."/>
            <person name="Birren B."/>
        </authorList>
    </citation>
    <scope>NUCLEOTIDE SEQUENCE [LARGE SCALE GENOMIC DNA]</scope>
    <source>
        <strain evidence="2 3">CBS 102226</strain>
    </source>
</reference>
<dbReference type="PANTHER" id="PTHR38886:SF1">
    <property type="entry name" value="NACHT-NTPASE AND P-LOOP NTPASES N-TERMINAL DOMAIN-CONTAINING PROTEIN"/>
    <property type="match status" value="1"/>
</dbReference>
<dbReference type="RefSeq" id="XP_016631259.1">
    <property type="nucleotide sequence ID" value="XM_016777749.1"/>
</dbReference>
<keyword evidence="3" id="KW-1185">Reference proteome</keyword>
<dbReference type="VEuPathDB" id="FungiDB:Z520_07250"/>
<dbReference type="AlphaFoldDB" id="A0A0D2IJ98"/>
<sequence>MVVPFGISVGDFIAVGKLALEIATALSDCRGAAADYKGLIDLLKSLEISLNSITNFLSSSSLGETSNVDQAFMNGVLFHAGRCHTLLSQFKLDSRKYTERLINGQGNKAQKTFRKLKWSLYSTEDARKLQQRLSLHLEAFDRYLLAVNIQLGAQSSHQEAQSTQRLQGQIGHFSSTLTEIVQIVQTIQLNMPKCLGYPWEADVASSHVYLQDVLGRSTILPAVLCRTFNTFHDTLKIMFSDHPGFKEVVRGDFEIIDETIGLPIFLGRALPTILGRGIASAREQDSLTREWVKPGSRLSMSIVNTVLVRQRSTPMDSSSDFFQTDEECPNCGRFQTVGRRLNKW</sequence>
<evidence type="ECO:0000259" key="1">
    <source>
        <dbReference type="Pfam" id="PF22893"/>
    </source>
</evidence>
<dbReference type="Proteomes" id="UP000053411">
    <property type="component" value="Unassembled WGS sequence"/>
</dbReference>
<organism evidence="2 3">
    <name type="scientific">Fonsecaea multimorphosa CBS 102226</name>
    <dbReference type="NCBI Taxonomy" id="1442371"/>
    <lineage>
        <taxon>Eukaryota</taxon>
        <taxon>Fungi</taxon>
        <taxon>Dikarya</taxon>
        <taxon>Ascomycota</taxon>
        <taxon>Pezizomycotina</taxon>
        <taxon>Eurotiomycetes</taxon>
        <taxon>Chaetothyriomycetidae</taxon>
        <taxon>Chaetothyriales</taxon>
        <taxon>Herpotrichiellaceae</taxon>
        <taxon>Fonsecaea</taxon>
    </lineage>
</organism>